<name>A0A4V3AV04_9BURK</name>
<evidence type="ECO:0000313" key="2">
    <source>
        <dbReference type="Proteomes" id="UP000294829"/>
    </source>
</evidence>
<accession>A0A4V3AV04</accession>
<dbReference type="RefSeq" id="WP_133326748.1">
    <property type="nucleotide sequence ID" value="NZ_SMYL01000002.1"/>
</dbReference>
<gene>
    <name evidence="1" type="ORF">E2I14_06875</name>
</gene>
<dbReference type="EMBL" id="SMYL01000002">
    <property type="protein sequence ID" value="TDK67468.1"/>
    <property type="molecule type" value="Genomic_DNA"/>
</dbReference>
<dbReference type="AlphaFoldDB" id="A0A4V3AV04"/>
<proteinExistence type="predicted"/>
<organism evidence="1 2">
    <name type="scientific">Sapientia aquatica</name>
    <dbReference type="NCBI Taxonomy" id="1549640"/>
    <lineage>
        <taxon>Bacteria</taxon>
        <taxon>Pseudomonadati</taxon>
        <taxon>Pseudomonadota</taxon>
        <taxon>Betaproteobacteria</taxon>
        <taxon>Burkholderiales</taxon>
        <taxon>Oxalobacteraceae</taxon>
        <taxon>Sapientia</taxon>
    </lineage>
</organism>
<sequence>MTLIHPNLTEIFIAYNLNSEFAFQFQSKQKLHDELLNIINRMGSSSSSKYKKLIEEEPECWEQIIYLQLAISTISDYLTKPDFRTQFISSVFESKQKTSLIHLIGYAYEVYWEFGDDFFLGNIIENILHKIQYHNPYLRLKAVKKENKTDHENQVDDLMFAIHDTMMDLLDKHYGPEHSPSKYLNFSKPKSAFNLALKESLLSI</sequence>
<reference evidence="1 2" key="1">
    <citation type="submission" date="2019-03" db="EMBL/GenBank/DDBJ databases">
        <title>Sapientia aquatica gen. nov., sp. nov., isolated from a crater lake.</title>
        <authorList>
            <person name="Felfoldi T."/>
            <person name="Szabo A."/>
            <person name="Toth E."/>
            <person name="Schumann P."/>
            <person name="Keki Z."/>
            <person name="Marialigeti K."/>
            <person name="Mathe I."/>
        </authorList>
    </citation>
    <scope>NUCLEOTIDE SEQUENCE [LARGE SCALE GENOMIC DNA]</scope>
    <source>
        <strain evidence="1 2">SA-152</strain>
    </source>
</reference>
<protein>
    <submittedName>
        <fullName evidence="1">Uncharacterized protein</fullName>
    </submittedName>
</protein>
<comment type="caution">
    <text evidence="1">The sequence shown here is derived from an EMBL/GenBank/DDBJ whole genome shotgun (WGS) entry which is preliminary data.</text>
</comment>
<keyword evidence="2" id="KW-1185">Reference proteome</keyword>
<dbReference type="Proteomes" id="UP000294829">
    <property type="component" value="Unassembled WGS sequence"/>
</dbReference>
<evidence type="ECO:0000313" key="1">
    <source>
        <dbReference type="EMBL" id="TDK67468.1"/>
    </source>
</evidence>